<feature type="domain" description="GGDEF" evidence="4">
    <location>
        <begin position="498"/>
        <end position="631"/>
    </location>
</feature>
<dbReference type="FunFam" id="3.30.70.270:FF:000001">
    <property type="entry name" value="Diguanylate cyclase domain protein"/>
    <property type="match status" value="1"/>
</dbReference>
<accession>A0A368YR31</accession>
<dbReference type="Proteomes" id="UP000253324">
    <property type="component" value="Unassembled WGS sequence"/>
</dbReference>
<dbReference type="OrthoDB" id="9814202at2"/>
<dbReference type="SUPFAM" id="SSF55785">
    <property type="entry name" value="PYP-like sensor domain (PAS domain)"/>
    <property type="match status" value="3"/>
</dbReference>
<dbReference type="SUPFAM" id="SSF141868">
    <property type="entry name" value="EAL domain-like"/>
    <property type="match status" value="1"/>
</dbReference>
<evidence type="ECO:0000259" key="1">
    <source>
        <dbReference type="PROSITE" id="PS50112"/>
    </source>
</evidence>
<dbReference type="SMART" id="SM00091">
    <property type="entry name" value="PAS"/>
    <property type="match status" value="3"/>
</dbReference>
<evidence type="ECO:0000313" key="6">
    <source>
        <dbReference type="Proteomes" id="UP000253324"/>
    </source>
</evidence>
<dbReference type="CDD" id="cd01949">
    <property type="entry name" value="GGDEF"/>
    <property type="match status" value="1"/>
</dbReference>
<feature type="domain" description="PAC" evidence="2">
    <location>
        <begin position="415"/>
        <end position="467"/>
    </location>
</feature>
<protein>
    <submittedName>
        <fullName evidence="5">PAS domain S-box-containing protein/diguanylate cyclase (GGDEF)-like protein</fullName>
    </submittedName>
</protein>
<dbReference type="PROSITE" id="PS50113">
    <property type="entry name" value="PAC"/>
    <property type="match status" value="2"/>
</dbReference>
<sequence length="901" mass="99514">MRRLPEATNREDPIIGGYIFLLAITLKLEPIIVSNDEHFEPYSCEDINCIFLLFMLASGMTDVRNMRLHSRPSLTPADAEANRWSFALESAGLGVWDSNLTTGQCYYSATWKKMLGYREDELGDSSDLWLTLIHPDDKQRAIESGERHISGETSQIETEFRLRHKDGHWVWVLDRGRVVEWDKNGRPSRMIGVQTDITDQKNAELELTLLNERIQLALDAGQVGLWHFNSETEIVLWDRRMREIFGIGPGPDEVPRATWHNLLHPDDAARAEREIESTFETGEPMKTSYRIIKPDGEVRHVFALARRVRYETMPDMLMGSIWDITEEVLNAEALAREKDLYRITLQSIGDAVLTTDVDNNITFANPAAERLLLLDAQDLIGSRLEDVLNLIDEGTGTTLVSTTSRAMQIGQTVESAENVLFVRADGGRRSLRDIASPLFDLTGAITGSVLVIQDVTSARNLQKELSHAATHDALTGLLNRTAFESAVSSLIEKSGDEAPYALLYIDLDRFKMVNDTLGHAAGDALLKMATSSMNNSLPDSAIIGRLGGDEFAVLLPTSKFEEAEEAAERLIGEIRTIRLPWDGKIQNIGASIGIAALDEPGVTLAEAIARADAACYAAKAEGRNRSAIYNINTGAARQNLASIQAASGILEALSEGRLQVYGQEIRAISNTDDHSICIEILSRMTGANGEIIAPAEFIPAAERFGLMGIVDRWIIQHTLETYGPKLMQMKNVSLAINLSANTISDPTLWPFLQSTIEKTKVSPSRLIFEITETTAVNNYEAAEHFVTEARAAGCRISLDDFGTGLSSFGYLHRFKVDSIKIDGAFIEKLSKSRLDQAVVASIGGIARELGVDVIAEHIEDLQAVDILKSLGIGYGQGFLFHRPQPLQALLQSLEKVEARQS</sequence>
<dbReference type="PROSITE" id="PS50883">
    <property type="entry name" value="EAL"/>
    <property type="match status" value="1"/>
</dbReference>
<reference evidence="5 6" key="1">
    <citation type="submission" date="2018-07" db="EMBL/GenBank/DDBJ databases">
        <title>Genomic Encyclopedia of Type Strains, Phase III (KMG-III): the genomes of soil and plant-associated and newly described type strains.</title>
        <authorList>
            <person name="Whitman W."/>
        </authorList>
    </citation>
    <scope>NUCLEOTIDE SEQUENCE [LARGE SCALE GENOMIC DNA]</scope>
    <source>
        <strain evidence="5 6">31-25a</strain>
    </source>
</reference>
<feature type="domain" description="PAC" evidence="2">
    <location>
        <begin position="156"/>
        <end position="209"/>
    </location>
</feature>
<dbReference type="GO" id="GO:0006355">
    <property type="term" value="P:regulation of DNA-templated transcription"/>
    <property type="evidence" value="ECO:0007669"/>
    <property type="project" value="InterPro"/>
</dbReference>
<dbReference type="GO" id="GO:0003824">
    <property type="term" value="F:catalytic activity"/>
    <property type="evidence" value="ECO:0007669"/>
    <property type="project" value="UniProtKB-ARBA"/>
</dbReference>
<organism evidence="5 6">
    <name type="scientific">Phyllobacterium bourgognense</name>
    <dbReference type="NCBI Taxonomy" id="314236"/>
    <lineage>
        <taxon>Bacteria</taxon>
        <taxon>Pseudomonadati</taxon>
        <taxon>Pseudomonadota</taxon>
        <taxon>Alphaproteobacteria</taxon>
        <taxon>Hyphomicrobiales</taxon>
        <taxon>Phyllobacteriaceae</taxon>
        <taxon>Phyllobacterium</taxon>
    </lineage>
</organism>
<dbReference type="Pfam" id="PF08447">
    <property type="entry name" value="PAS_3"/>
    <property type="match status" value="2"/>
</dbReference>
<dbReference type="NCBIfam" id="TIGR00254">
    <property type="entry name" value="GGDEF"/>
    <property type="match status" value="1"/>
</dbReference>
<feature type="domain" description="EAL" evidence="3">
    <location>
        <begin position="642"/>
        <end position="897"/>
    </location>
</feature>
<dbReference type="Pfam" id="PF00563">
    <property type="entry name" value="EAL"/>
    <property type="match status" value="1"/>
</dbReference>
<dbReference type="Pfam" id="PF00990">
    <property type="entry name" value="GGDEF"/>
    <property type="match status" value="1"/>
</dbReference>
<evidence type="ECO:0000313" key="5">
    <source>
        <dbReference type="EMBL" id="RCW82643.1"/>
    </source>
</evidence>
<feature type="domain" description="PAS" evidence="1">
    <location>
        <begin position="80"/>
        <end position="152"/>
    </location>
</feature>
<name>A0A368YR31_9HYPH</name>
<dbReference type="PANTHER" id="PTHR44757">
    <property type="entry name" value="DIGUANYLATE CYCLASE DGCP"/>
    <property type="match status" value="1"/>
</dbReference>
<comment type="caution">
    <text evidence="5">The sequence shown here is derived from an EMBL/GenBank/DDBJ whole genome shotgun (WGS) entry which is preliminary data.</text>
</comment>
<dbReference type="CDD" id="cd00130">
    <property type="entry name" value="PAS"/>
    <property type="match status" value="3"/>
</dbReference>
<evidence type="ECO:0000259" key="2">
    <source>
        <dbReference type="PROSITE" id="PS50113"/>
    </source>
</evidence>
<dbReference type="InterPro" id="IPR000160">
    <property type="entry name" value="GGDEF_dom"/>
</dbReference>
<dbReference type="Gene3D" id="3.30.450.20">
    <property type="entry name" value="PAS domain"/>
    <property type="match status" value="3"/>
</dbReference>
<dbReference type="InterPro" id="IPR013767">
    <property type="entry name" value="PAS_fold"/>
</dbReference>
<feature type="domain" description="PAS" evidence="1">
    <location>
        <begin position="337"/>
        <end position="410"/>
    </location>
</feature>
<dbReference type="InterPro" id="IPR001633">
    <property type="entry name" value="EAL_dom"/>
</dbReference>
<dbReference type="InterPro" id="IPR000700">
    <property type="entry name" value="PAS-assoc_C"/>
</dbReference>
<dbReference type="AlphaFoldDB" id="A0A368YR31"/>
<dbReference type="PROSITE" id="PS50887">
    <property type="entry name" value="GGDEF"/>
    <property type="match status" value="1"/>
</dbReference>
<dbReference type="SMART" id="SM00052">
    <property type="entry name" value="EAL"/>
    <property type="match status" value="1"/>
</dbReference>
<dbReference type="SMART" id="SM00267">
    <property type="entry name" value="GGDEF"/>
    <property type="match status" value="1"/>
</dbReference>
<dbReference type="SMART" id="SM00086">
    <property type="entry name" value="PAC"/>
    <property type="match status" value="3"/>
</dbReference>
<gene>
    <name evidence="5" type="ORF">C7476_10753</name>
</gene>
<dbReference type="PROSITE" id="PS50112">
    <property type="entry name" value="PAS"/>
    <property type="match status" value="2"/>
</dbReference>
<evidence type="ECO:0000259" key="3">
    <source>
        <dbReference type="PROSITE" id="PS50883"/>
    </source>
</evidence>
<dbReference type="InterPro" id="IPR013655">
    <property type="entry name" value="PAS_fold_3"/>
</dbReference>
<keyword evidence="6" id="KW-1185">Reference proteome</keyword>
<dbReference type="InterPro" id="IPR035919">
    <property type="entry name" value="EAL_sf"/>
</dbReference>
<dbReference type="InterPro" id="IPR000014">
    <property type="entry name" value="PAS"/>
</dbReference>
<dbReference type="InterPro" id="IPR029787">
    <property type="entry name" value="Nucleotide_cyclase"/>
</dbReference>
<dbReference type="Pfam" id="PF00989">
    <property type="entry name" value="PAS"/>
    <property type="match status" value="1"/>
</dbReference>
<dbReference type="InterPro" id="IPR001610">
    <property type="entry name" value="PAC"/>
</dbReference>
<dbReference type="Gene3D" id="3.20.20.450">
    <property type="entry name" value="EAL domain"/>
    <property type="match status" value="1"/>
</dbReference>
<dbReference type="Gene3D" id="2.10.70.100">
    <property type="match status" value="1"/>
</dbReference>
<dbReference type="InterPro" id="IPR043128">
    <property type="entry name" value="Rev_trsase/Diguanyl_cyclase"/>
</dbReference>
<dbReference type="CDD" id="cd01948">
    <property type="entry name" value="EAL"/>
    <property type="match status" value="1"/>
</dbReference>
<dbReference type="EMBL" id="QPJM01000007">
    <property type="protein sequence ID" value="RCW82643.1"/>
    <property type="molecule type" value="Genomic_DNA"/>
</dbReference>
<dbReference type="InterPro" id="IPR035965">
    <property type="entry name" value="PAS-like_dom_sf"/>
</dbReference>
<dbReference type="NCBIfam" id="TIGR00229">
    <property type="entry name" value="sensory_box"/>
    <property type="match status" value="3"/>
</dbReference>
<dbReference type="SUPFAM" id="SSF55073">
    <property type="entry name" value="Nucleotide cyclase"/>
    <property type="match status" value="1"/>
</dbReference>
<dbReference type="PANTHER" id="PTHR44757:SF4">
    <property type="entry name" value="DIGUANYLATE CYCLASE DGCE-RELATED"/>
    <property type="match status" value="1"/>
</dbReference>
<dbReference type="InterPro" id="IPR052155">
    <property type="entry name" value="Biofilm_reg_signaling"/>
</dbReference>
<dbReference type="Gene3D" id="3.30.70.270">
    <property type="match status" value="1"/>
</dbReference>
<proteinExistence type="predicted"/>
<evidence type="ECO:0000259" key="4">
    <source>
        <dbReference type="PROSITE" id="PS50887"/>
    </source>
</evidence>